<evidence type="ECO:0000313" key="3">
    <source>
        <dbReference type="EMBL" id="KAJ0391732.1"/>
    </source>
</evidence>
<proteinExistence type="predicted"/>
<reference evidence="3" key="1">
    <citation type="submission" date="2021-12" db="EMBL/GenBank/DDBJ databases">
        <title>Prjna785345.</title>
        <authorList>
            <person name="Rujirawat T."/>
            <person name="Krajaejun T."/>
        </authorList>
    </citation>
    <scope>NUCLEOTIDE SEQUENCE</scope>
    <source>
        <strain evidence="3">Pi057C3</strain>
    </source>
</reference>
<keyword evidence="2" id="KW-0732">Signal</keyword>
<organism evidence="3 4">
    <name type="scientific">Pythium insidiosum</name>
    <name type="common">Pythiosis disease agent</name>
    <dbReference type="NCBI Taxonomy" id="114742"/>
    <lineage>
        <taxon>Eukaryota</taxon>
        <taxon>Sar</taxon>
        <taxon>Stramenopiles</taxon>
        <taxon>Oomycota</taxon>
        <taxon>Peronosporomycetes</taxon>
        <taxon>Pythiales</taxon>
        <taxon>Pythiaceae</taxon>
        <taxon>Pythium</taxon>
    </lineage>
</organism>
<feature type="chain" id="PRO_5041931018" evidence="2">
    <location>
        <begin position="23"/>
        <end position="446"/>
    </location>
</feature>
<feature type="compositionally biased region" description="Polar residues" evidence="1">
    <location>
        <begin position="394"/>
        <end position="404"/>
    </location>
</feature>
<accession>A0AAD5Q5A7</accession>
<keyword evidence="4" id="KW-1185">Reference proteome</keyword>
<feature type="region of interest" description="Disordered" evidence="1">
    <location>
        <begin position="381"/>
        <end position="412"/>
    </location>
</feature>
<name>A0AAD5Q5A7_PYTIN</name>
<gene>
    <name evidence="3" type="ORF">P43SY_001190</name>
</gene>
<evidence type="ECO:0000256" key="2">
    <source>
        <dbReference type="SAM" id="SignalP"/>
    </source>
</evidence>
<evidence type="ECO:0000313" key="4">
    <source>
        <dbReference type="Proteomes" id="UP001209570"/>
    </source>
</evidence>
<sequence length="446" mass="46924">MTKALSLAALLVAALVASSVNAQSCINQRDGVACQTSGGAPSRCRDKICRQLPKPCAPGSAELQSCGRDSYCYPFTSPELMCLEKDEIPRFMSYDSCKTKPDDTPCSAFKFEGTNGGSAAIYEGQGKCYDGYCFQPYTTACMGKKDGDACTYKSVLGAEVREFVGNCDVERNMLGVCEQKSNTILGRATPFKAFDNRPDAPRLTNASALDTCDVLVPGLPCTEKSGKPSRCGDSTCLPMPEPCPADAKEFQKCGPRGDGICAEFNGNKALSCVNAKVLVAAIEYDTCEGKKDGDDCQGVVLETPNGRPTLFESVDAKCKGHRCMVSGIVACQNKRAGASCSFKDVKDGEVLRFAGFCKEEPGMEPTCSGISDANRNKVSDAKVLKQGPKDPKTEATTAPSTTRPGSKDSGKAAPVATLIPANTASTVVTASSLALAGVSMMIGLTL</sequence>
<feature type="signal peptide" evidence="2">
    <location>
        <begin position="1"/>
        <end position="22"/>
    </location>
</feature>
<comment type="caution">
    <text evidence="3">The sequence shown here is derived from an EMBL/GenBank/DDBJ whole genome shotgun (WGS) entry which is preliminary data.</text>
</comment>
<protein>
    <submittedName>
        <fullName evidence="3">Uncharacterized protein</fullName>
    </submittedName>
</protein>
<evidence type="ECO:0000256" key="1">
    <source>
        <dbReference type="SAM" id="MobiDB-lite"/>
    </source>
</evidence>
<dbReference type="AlphaFoldDB" id="A0AAD5Q5A7"/>
<dbReference type="EMBL" id="JAKCXM010000867">
    <property type="protein sequence ID" value="KAJ0391732.1"/>
    <property type="molecule type" value="Genomic_DNA"/>
</dbReference>
<feature type="compositionally biased region" description="Basic and acidic residues" evidence="1">
    <location>
        <begin position="381"/>
        <end position="393"/>
    </location>
</feature>
<dbReference type="Proteomes" id="UP001209570">
    <property type="component" value="Unassembled WGS sequence"/>
</dbReference>